<comment type="caution">
    <text evidence="2">The sequence shown here is derived from an EMBL/GenBank/DDBJ whole genome shotgun (WGS) entry which is preliminary data.</text>
</comment>
<feature type="region of interest" description="Disordered" evidence="1">
    <location>
        <begin position="204"/>
        <end position="226"/>
    </location>
</feature>
<evidence type="ECO:0000313" key="3">
    <source>
        <dbReference type="Proteomes" id="UP000474758"/>
    </source>
</evidence>
<evidence type="ECO:0000256" key="1">
    <source>
        <dbReference type="SAM" id="MobiDB-lite"/>
    </source>
</evidence>
<dbReference type="AlphaFoldDB" id="A0A6M1U1C3"/>
<dbReference type="Proteomes" id="UP000474758">
    <property type="component" value="Unassembled WGS sequence"/>
</dbReference>
<dbReference type="RefSeq" id="WP_165046948.1">
    <property type="nucleotide sequence ID" value="NZ_JAALFE010000002.1"/>
</dbReference>
<accession>A0A6M1U1C3</accession>
<keyword evidence="3" id="KW-1185">Reference proteome</keyword>
<dbReference type="InterPro" id="IPR029063">
    <property type="entry name" value="SAM-dependent_MTases_sf"/>
</dbReference>
<dbReference type="GO" id="GO:0008168">
    <property type="term" value="F:methyltransferase activity"/>
    <property type="evidence" value="ECO:0007669"/>
    <property type="project" value="UniProtKB-KW"/>
</dbReference>
<organism evidence="2 3">
    <name type="scientific">Paragemmobacter kunshanensis</name>
    <dbReference type="NCBI Taxonomy" id="2583234"/>
    <lineage>
        <taxon>Bacteria</taxon>
        <taxon>Pseudomonadati</taxon>
        <taxon>Pseudomonadota</taxon>
        <taxon>Alphaproteobacteria</taxon>
        <taxon>Rhodobacterales</taxon>
        <taxon>Paracoccaceae</taxon>
        <taxon>Paragemmobacter</taxon>
    </lineage>
</organism>
<dbReference type="Pfam" id="PF13578">
    <property type="entry name" value="Methyltransf_24"/>
    <property type="match status" value="1"/>
</dbReference>
<dbReference type="Gene3D" id="3.40.50.150">
    <property type="entry name" value="Vaccinia Virus protein VP39"/>
    <property type="match status" value="1"/>
</dbReference>
<protein>
    <submittedName>
        <fullName evidence="2">Class I SAM-dependent methyltransferase</fullName>
    </submittedName>
</protein>
<name>A0A6M1U1C3_9RHOB</name>
<feature type="compositionally biased region" description="Basic and acidic residues" evidence="1">
    <location>
        <begin position="213"/>
        <end position="226"/>
    </location>
</feature>
<dbReference type="SUPFAM" id="SSF53335">
    <property type="entry name" value="S-adenosyl-L-methionine-dependent methyltransferases"/>
    <property type="match status" value="1"/>
</dbReference>
<dbReference type="GO" id="GO:0032259">
    <property type="term" value="P:methylation"/>
    <property type="evidence" value="ECO:0007669"/>
    <property type="project" value="UniProtKB-KW"/>
</dbReference>
<reference evidence="2 3" key="1">
    <citation type="submission" date="2020-02" db="EMBL/GenBank/DDBJ databases">
        <title>Rhodobacter translucens sp. nov., a novel bacterium isolated from activated sludge.</title>
        <authorList>
            <person name="Liu J."/>
        </authorList>
    </citation>
    <scope>NUCLEOTIDE SEQUENCE [LARGE SCALE GENOMIC DNA]</scope>
    <source>
        <strain evidence="2 3">HX-7-19</strain>
    </source>
</reference>
<sequence>MNDSPSFAAYLESPYRSLKHSSYFRVYDTLFGPYRGRAITFVEVGILGGGSLFMWRSFFGPQARIIGVDLNPNARKWEKDGFEIFIGSQSDTSFWQDFARKVGPVDILLDDGGHTYAQQIITVESMLDSIRDKGLLVVEDTHTSYLQGYGPEKFSFMRYSQNLIDRINRRSSLVSDSPAERRIWSVQCFESIVAFHINRPESAAPSVVTTNDKPGDDAQDFRHRERRDPRIVTVARPLVPLLRHLPGIRRAGRWLRNRAELRRFRIDRFFR</sequence>
<evidence type="ECO:0000313" key="2">
    <source>
        <dbReference type="EMBL" id="NGQ89845.1"/>
    </source>
</evidence>
<proteinExistence type="predicted"/>
<keyword evidence="2" id="KW-0808">Transferase</keyword>
<dbReference type="EMBL" id="JAALFE010000002">
    <property type="protein sequence ID" value="NGQ89845.1"/>
    <property type="molecule type" value="Genomic_DNA"/>
</dbReference>
<keyword evidence="2" id="KW-0489">Methyltransferase</keyword>
<gene>
    <name evidence="2" type="ORF">G5V65_02970</name>
</gene>